<reference evidence="2" key="2">
    <citation type="submission" date="2023-11" db="UniProtKB">
        <authorList>
            <consortium name="WormBaseParasite"/>
        </authorList>
    </citation>
    <scope>IDENTIFICATION</scope>
</reference>
<organism evidence="1 2">
    <name type="scientific">Schistosoma rodhaini</name>
    <dbReference type="NCBI Taxonomy" id="6188"/>
    <lineage>
        <taxon>Eukaryota</taxon>
        <taxon>Metazoa</taxon>
        <taxon>Spiralia</taxon>
        <taxon>Lophotrochozoa</taxon>
        <taxon>Platyhelminthes</taxon>
        <taxon>Trematoda</taxon>
        <taxon>Digenea</taxon>
        <taxon>Strigeidida</taxon>
        <taxon>Schistosomatoidea</taxon>
        <taxon>Schistosomatidae</taxon>
        <taxon>Schistosoma</taxon>
    </lineage>
</organism>
<dbReference type="AlphaFoldDB" id="A0AA85G0N5"/>
<name>A0AA85G0N5_9TREM</name>
<dbReference type="PROSITE" id="PS51257">
    <property type="entry name" value="PROKAR_LIPOPROTEIN"/>
    <property type="match status" value="1"/>
</dbReference>
<dbReference type="WBParaSite" id="SRDH1_68210.1">
    <property type="protein sequence ID" value="SRDH1_68210.1"/>
    <property type="gene ID" value="SRDH1_68210"/>
</dbReference>
<evidence type="ECO:0000313" key="2">
    <source>
        <dbReference type="WBParaSite" id="SRDH1_68210.1"/>
    </source>
</evidence>
<proteinExistence type="predicted"/>
<evidence type="ECO:0000313" key="1">
    <source>
        <dbReference type="Proteomes" id="UP000050792"/>
    </source>
</evidence>
<protein>
    <submittedName>
        <fullName evidence="2">Uncharacterized protein</fullName>
    </submittedName>
</protein>
<dbReference type="Proteomes" id="UP000050792">
    <property type="component" value="Unassembled WGS sequence"/>
</dbReference>
<sequence>MWESRRYCLIPVLTWNGSISCSSCTTWHQSPSHEFQIMLTTFSGTPQCRRGFHNFLLSTVSNARVLFTKLRGQKANIWRFNRVGGYKGVGKP</sequence>
<reference evidence="1" key="1">
    <citation type="submission" date="2022-06" db="EMBL/GenBank/DDBJ databases">
        <authorList>
            <person name="Berger JAMES D."/>
            <person name="Berger JAMES D."/>
        </authorList>
    </citation>
    <scope>NUCLEOTIDE SEQUENCE [LARGE SCALE GENOMIC DNA]</scope>
</reference>
<accession>A0AA85G0N5</accession>
<keyword evidence="1" id="KW-1185">Reference proteome</keyword>